<dbReference type="EMBL" id="JACEGB010000129">
    <property type="protein sequence ID" value="MBC1190640.1"/>
    <property type="molecule type" value="Genomic_DNA"/>
</dbReference>
<comment type="caution">
    <text evidence="1">The sequence shown here is derived from an EMBL/GenBank/DDBJ whole genome shotgun (WGS) entry which is preliminary data.</text>
</comment>
<organism evidence="1 2">
    <name type="scientific">Microcystis aeruginosa BLCC-F108</name>
    <dbReference type="NCBI Taxonomy" id="2755317"/>
    <lineage>
        <taxon>Bacteria</taxon>
        <taxon>Bacillati</taxon>
        <taxon>Cyanobacteriota</taxon>
        <taxon>Cyanophyceae</taxon>
        <taxon>Oscillatoriophycideae</taxon>
        <taxon>Chroococcales</taxon>
        <taxon>Microcystaceae</taxon>
        <taxon>Microcystis</taxon>
    </lineage>
</organism>
<dbReference type="Proteomes" id="UP000551499">
    <property type="component" value="Unassembled WGS sequence"/>
</dbReference>
<sequence length="133" mass="15304">MPTIKIQAQLSKEDLLEAVEQLSLSELEGFFQDIIALKAKHHAPSLSKDETELLLKINQGLSQDNQGRYQLLINKRNEENLTDQEYQELLELSDQMEIHQTQCLEYLAQLAQLRQISLTDLMTQLSIKPIVND</sequence>
<gene>
    <name evidence="1" type="ORF">H0902_07355</name>
</gene>
<dbReference type="AlphaFoldDB" id="A0A841UPV0"/>
<dbReference type="RefSeq" id="WP_072924629.1">
    <property type="nucleotide sequence ID" value="NZ_JACEGB010000129.1"/>
</dbReference>
<accession>A0A841UPV0</accession>
<evidence type="ECO:0000313" key="1">
    <source>
        <dbReference type="EMBL" id="MBC1190640.1"/>
    </source>
</evidence>
<name>A0A841UPV0_MICAE</name>
<reference evidence="1 2" key="1">
    <citation type="submission" date="2020-07" db="EMBL/GenBank/DDBJ databases">
        <title>Genomes of two Microcystis aeruginosa (Cyanobacteria) strains from Florida (USA) with disparate toxicogenic potential.</title>
        <authorList>
            <person name="Lefler F.W."/>
            <person name="Barbosa M."/>
            <person name="Berthold D.E."/>
            <person name="Laughinghouse H.D. IV."/>
        </authorList>
    </citation>
    <scope>NUCLEOTIDE SEQUENCE [LARGE SCALE GENOMIC DNA]</scope>
    <source>
        <strain evidence="1 2">BLCCF108</strain>
    </source>
</reference>
<evidence type="ECO:0000313" key="2">
    <source>
        <dbReference type="Proteomes" id="UP000551499"/>
    </source>
</evidence>
<proteinExistence type="predicted"/>
<protein>
    <submittedName>
        <fullName evidence="1">STAS/SEC14 domain-containing protein</fullName>
    </submittedName>
</protein>